<accession>A0ABQ6LXL2</accession>
<dbReference type="InterPro" id="IPR007484">
    <property type="entry name" value="Peptidase_M28"/>
</dbReference>
<evidence type="ECO:0000259" key="22">
    <source>
        <dbReference type="Pfam" id="PF04389"/>
    </source>
</evidence>
<keyword evidence="24" id="KW-1185">Reference proteome</keyword>
<evidence type="ECO:0000256" key="8">
    <source>
        <dbReference type="ARBA" id="ARBA00022670"/>
    </source>
</evidence>
<evidence type="ECO:0000256" key="2">
    <source>
        <dbReference type="ARBA" id="ARBA00004371"/>
    </source>
</evidence>
<dbReference type="Pfam" id="PF04389">
    <property type="entry name" value="Peptidase_M28"/>
    <property type="match status" value="1"/>
</dbReference>
<keyword evidence="18" id="KW-0458">Lysosome</keyword>
<keyword evidence="16" id="KW-0865">Zymogen</keyword>
<evidence type="ECO:0000256" key="21">
    <source>
        <dbReference type="SAM" id="SignalP"/>
    </source>
</evidence>
<dbReference type="PANTHER" id="PTHR12053">
    <property type="entry name" value="PROTEASE FAMILY M28 PLASMA GLUTAMATE CARBOXYPEPTIDASE-RELATED"/>
    <property type="match status" value="1"/>
</dbReference>
<evidence type="ECO:0000256" key="1">
    <source>
        <dbReference type="ARBA" id="ARBA00004240"/>
    </source>
</evidence>
<dbReference type="PANTHER" id="PTHR12053:SF3">
    <property type="entry name" value="CARBOXYPEPTIDASE Q"/>
    <property type="match status" value="1"/>
</dbReference>
<keyword evidence="10 21" id="KW-0732">Signal</keyword>
<feature type="signal peptide" evidence="21">
    <location>
        <begin position="1"/>
        <end position="26"/>
    </location>
</feature>
<keyword evidence="11" id="KW-0378">Hydrolase</keyword>
<protein>
    <recommendedName>
        <fullName evidence="5">Carboxypeptidase Q</fullName>
    </recommendedName>
    <alternativeName>
        <fullName evidence="20">Plasma glutamate carboxypeptidase</fullName>
    </alternativeName>
</protein>
<evidence type="ECO:0000256" key="16">
    <source>
        <dbReference type="ARBA" id="ARBA00023145"/>
    </source>
</evidence>
<keyword evidence="15" id="KW-0482">Metalloprotease</keyword>
<evidence type="ECO:0000256" key="13">
    <source>
        <dbReference type="ARBA" id="ARBA00022833"/>
    </source>
</evidence>
<evidence type="ECO:0000256" key="20">
    <source>
        <dbReference type="ARBA" id="ARBA00033328"/>
    </source>
</evidence>
<evidence type="ECO:0000256" key="6">
    <source>
        <dbReference type="ARBA" id="ARBA00022525"/>
    </source>
</evidence>
<keyword evidence="6" id="KW-0964">Secreted</keyword>
<evidence type="ECO:0000256" key="4">
    <source>
        <dbReference type="ARBA" id="ARBA00004613"/>
    </source>
</evidence>
<evidence type="ECO:0000256" key="12">
    <source>
        <dbReference type="ARBA" id="ARBA00022824"/>
    </source>
</evidence>
<evidence type="ECO:0000256" key="14">
    <source>
        <dbReference type="ARBA" id="ARBA00023034"/>
    </source>
</evidence>
<keyword evidence="7" id="KW-0121">Carboxypeptidase</keyword>
<evidence type="ECO:0000256" key="15">
    <source>
        <dbReference type="ARBA" id="ARBA00023049"/>
    </source>
</evidence>
<comment type="subunit">
    <text evidence="19">Homodimer. The monomeric form is inactive while the homodimer is active.</text>
</comment>
<keyword evidence="14" id="KW-0333">Golgi apparatus</keyword>
<dbReference type="Gene3D" id="3.40.630.10">
    <property type="entry name" value="Zn peptidases"/>
    <property type="match status" value="1"/>
</dbReference>
<keyword evidence="17" id="KW-0325">Glycoprotein</keyword>
<dbReference type="InterPro" id="IPR039866">
    <property type="entry name" value="CPQ"/>
</dbReference>
<evidence type="ECO:0000313" key="24">
    <source>
        <dbReference type="Proteomes" id="UP001224392"/>
    </source>
</evidence>
<evidence type="ECO:0000256" key="19">
    <source>
        <dbReference type="ARBA" id="ARBA00025833"/>
    </source>
</evidence>
<evidence type="ECO:0000256" key="11">
    <source>
        <dbReference type="ARBA" id="ARBA00022801"/>
    </source>
</evidence>
<keyword evidence="13" id="KW-0862">Zinc</keyword>
<evidence type="ECO:0000256" key="18">
    <source>
        <dbReference type="ARBA" id="ARBA00023228"/>
    </source>
</evidence>
<name>A0ABQ6LXL2_9GAMM</name>
<dbReference type="Proteomes" id="UP001224392">
    <property type="component" value="Unassembled WGS sequence"/>
</dbReference>
<keyword evidence="12" id="KW-0256">Endoplasmic reticulum</keyword>
<proteinExistence type="predicted"/>
<evidence type="ECO:0000256" key="5">
    <source>
        <dbReference type="ARBA" id="ARBA00014116"/>
    </source>
</evidence>
<evidence type="ECO:0000313" key="23">
    <source>
        <dbReference type="EMBL" id="GMG86767.1"/>
    </source>
</evidence>
<evidence type="ECO:0000256" key="10">
    <source>
        <dbReference type="ARBA" id="ARBA00022729"/>
    </source>
</evidence>
<dbReference type="SUPFAM" id="SSF53187">
    <property type="entry name" value="Zn-dependent exopeptidases"/>
    <property type="match status" value="1"/>
</dbReference>
<comment type="subcellular location">
    <subcellularLocation>
        <location evidence="1">Endoplasmic reticulum</location>
    </subcellularLocation>
    <subcellularLocation>
        <location evidence="3">Golgi apparatus</location>
    </subcellularLocation>
    <subcellularLocation>
        <location evidence="2">Lysosome</location>
    </subcellularLocation>
    <subcellularLocation>
        <location evidence="4">Secreted</location>
    </subcellularLocation>
</comment>
<keyword evidence="8" id="KW-0645">Protease</keyword>
<evidence type="ECO:0000256" key="17">
    <source>
        <dbReference type="ARBA" id="ARBA00023180"/>
    </source>
</evidence>
<evidence type="ECO:0000256" key="7">
    <source>
        <dbReference type="ARBA" id="ARBA00022645"/>
    </source>
</evidence>
<organism evidence="23 24">
    <name type="scientific">Biformimicrobium ophioploci</name>
    <dbReference type="NCBI Taxonomy" id="3036711"/>
    <lineage>
        <taxon>Bacteria</taxon>
        <taxon>Pseudomonadati</taxon>
        <taxon>Pseudomonadota</taxon>
        <taxon>Gammaproteobacteria</taxon>
        <taxon>Cellvibrionales</taxon>
        <taxon>Microbulbiferaceae</taxon>
        <taxon>Biformimicrobium</taxon>
    </lineage>
</organism>
<feature type="domain" description="Peptidase M28" evidence="22">
    <location>
        <begin position="294"/>
        <end position="382"/>
    </location>
</feature>
<evidence type="ECO:0000256" key="9">
    <source>
        <dbReference type="ARBA" id="ARBA00022723"/>
    </source>
</evidence>
<dbReference type="Gene3D" id="3.50.30.30">
    <property type="match status" value="1"/>
</dbReference>
<evidence type="ECO:0000256" key="3">
    <source>
        <dbReference type="ARBA" id="ARBA00004555"/>
    </source>
</evidence>
<reference evidence="23 24" key="1">
    <citation type="submission" date="2023-04" db="EMBL/GenBank/DDBJ databases">
        <title>Marinobulbifer ophiurae gen. nov., sp. Nov., isolate from tissue of brittle star Ophioplocus japonicus.</title>
        <authorList>
            <person name="Kawano K."/>
            <person name="Sawayama S."/>
            <person name="Nakagawa S."/>
        </authorList>
    </citation>
    <scope>NUCLEOTIDE SEQUENCE [LARGE SCALE GENOMIC DNA]</scope>
    <source>
        <strain evidence="23 24">NKW57</strain>
    </source>
</reference>
<sequence>MHRSGTKMAGSMAILLAIFLSTVDAAASASGKHYGKGLPRDLGTLAVPDSAYPDWPLQPHQQRYAAVSGERMKRWVEQISDIALQSQRDGHQYWGRLPGTQYDRMTMDLMAAELKRLGFSLESVPFRIPEDWRPRQWQASYALGDRRIPLHSAFPVGKTAGTAGKTIEAEAVWVGIGASPDFLGRDVRGKAVVIYSTFVPGGRSHSASDRARIFNANRRASELGAAMIINVMAVPGDGRFNPLGAPPARYGVPLITINQDEGFRLRDALGRGEKITVSLNLSIDILRDVPTNLLVARLPGTTDEDIVLAAHTDGFFQGAMDNASGLASGLEIARFYASQPRQQRSRNLVFMLFPDHHHGEHGLKQFERTYTWDKVGIVLTLEHPAQTQLYWYNDDLMTSNAIGAFRWHVTGSNLLEAIVKDSLREFGVSIYTEMNPRPKLTRQAPGFHIIDHVIYHTTLDVPELVPAEGLERSTRAFLSIIDRVNTLSLEELR</sequence>
<feature type="chain" id="PRO_5045395560" description="Carboxypeptidase Q" evidence="21">
    <location>
        <begin position="27"/>
        <end position="493"/>
    </location>
</feature>
<gene>
    <name evidence="23" type="ORF">MNKW57_10880</name>
</gene>
<dbReference type="EMBL" id="BSYJ01000002">
    <property type="protein sequence ID" value="GMG86767.1"/>
    <property type="molecule type" value="Genomic_DNA"/>
</dbReference>
<comment type="caution">
    <text evidence="23">The sequence shown here is derived from an EMBL/GenBank/DDBJ whole genome shotgun (WGS) entry which is preliminary data.</text>
</comment>
<keyword evidence="9" id="KW-0479">Metal-binding</keyword>